<evidence type="ECO:0000313" key="1">
    <source>
        <dbReference type="EMBL" id="TDV43749.1"/>
    </source>
</evidence>
<protein>
    <submittedName>
        <fullName evidence="1">Uncharacterized protein</fullName>
    </submittedName>
</protein>
<proteinExistence type="predicted"/>
<accession>A0A4R7V343</accession>
<organism evidence="1 2">
    <name type="scientific">Actinophytocola oryzae</name>
    <dbReference type="NCBI Taxonomy" id="502181"/>
    <lineage>
        <taxon>Bacteria</taxon>
        <taxon>Bacillati</taxon>
        <taxon>Actinomycetota</taxon>
        <taxon>Actinomycetes</taxon>
        <taxon>Pseudonocardiales</taxon>
        <taxon>Pseudonocardiaceae</taxon>
    </lineage>
</organism>
<comment type="caution">
    <text evidence="1">The sequence shown here is derived from an EMBL/GenBank/DDBJ whole genome shotgun (WGS) entry which is preliminary data.</text>
</comment>
<sequence length="72" mass="7909">MIVSAGSYVDSAREMKSGRFVLSGERASRHVVPDGVDLVGRASALVSGRARRLSGRAVNYHFAYANDRRDRK</sequence>
<gene>
    <name evidence="1" type="ORF">CLV71_115213</name>
</gene>
<dbReference type="Proteomes" id="UP000294927">
    <property type="component" value="Unassembled WGS sequence"/>
</dbReference>
<dbReference type="EMBL" id="SOCP01000015">
    <property type="protein sequence ID" value="TDV43749.1"/>
    <property type="molecule type" value="Genomic_DNA"/>
</dbReference>
<reference evidence="1 2" key="1">
    <citation type="submission" date="2019-03" db="EMBL/GenBank/DDBJ databases">
        <title>Genomic Encyclopedia of Archaeal and Bacterial Type Strains, Phase II (KMG-II): from individual species to whole genera.</title>
        <authorList>
            <person name="Goeker M."/>
        </authorList>
    </citation>
    <scope>NUCLEOTIDE SEQUENCE [LARGE SCALE GENOMIC DNA]</scope>
    <source>
        <strain evidence="1 2">DSM 45499</strain>
    </source>
</reference>
<keyword evidence="2" id="KW-1185">Reference proteome</keyword>
<name>A0A4R7V343_9PSEU</name>
<evidence type="ECO:0000313" key="2">
    <source>
        <dbReference type="Proteomes" id="UP000294927"/>
    </source>
</evidence>
<dbReference type="AlphaFoldDB" id="A0A4R7V343"/>